<evidence type="ECO:0000256" key="3">
    <source>
        <dbReference type="ARBA" id="ARBA00022741"/>
    </source>
</evidence>
<dbReference type="CDD" id="cd18551">
    <property type="entry name" value="ABC_6TM_LmrA_like"/>
    <property type="match status" value="1"/>
</dbReference>
<name>A0ABV4P2J3_9GAMM</name>
<keyword evidence="6 7" id="KW-0472">Membrane</keyword>
<dbReference type="PROSITE" id="PS50893">
    <property type="entry name" value="ABC_TRANSPORTER_2"/>
    <property type="match status" value="1"/>
</dbReference>
<dbReference type="PANTHER" id="PTHR43394:SF1">
    <property type="entry name" value="ATP-BINDING CASSETTE SUB-FAMILY B MEMBER 10, MITOCHONDRIAL"/>
    <property type="match status" value="1"/>
</dbReference>
<dbReference type="InterPro" id="IPR003439">
    <property type="entry name" value="ABC_transporter-like_ATP-bd"/>
</dbReference>
<dbReference type="Gene3D" id="3.40.50.300">
    <property type="entry name" value="P-loop containing nucleotide triphosphate hydrolases"/>
    <property type="match status" value="1"/>
</dbReference>
<feature type="transmembrane region" description="Helical" evidence="7">
    <location>
        <begin position="239"/>
        <end position="260"/>
    </location>
</feature>
<dbReference type="InterPro" id="IPR036640">
    <property type="entry name" value="ABC1_TM_sf"/>
</dbReference>
<evidence type="ECO:0000256" key="1">
    <source>
        <dbReference type="ARBA" id="ARBA00004651"/>
    </source>
</evidence>
<feature type="transmembrane region" description="Helical" evidence="7">
    <location>
        <begin position="20"/>
        <end position="40"/>
    </location>
</feature>
<protein>
    <submittedName>
        <fullName evidence="10">ABC transporter ATP-binding protein</fullName>
    </submittedName>
</protein>
<dbReference type="GO" id="GO:0005524">
    <property type="term" value="F:ATP binding"/>
    <property type="evidence" value="ECO:0007669"/>
    <property type="project" value="UniProtKB-KW"/>
</dbReference>
<comment type="subcellular location">
    <subcellularLocation>
        <location evidence="1">Cell membrane</location>
        <topology evidence="1">Multi-pass membrane protein</topology>
    </subcellularLocation>
</comment>
<evidence type="ECO:0000259" key="8">
    <source>
        <dbReference type="PROSITE" id="PS50893"/>
    </source>
</evidence>
<dbReference type="Gene3D" id="1.20.1560.10">
    <property type="entry name" value="ABC transporter type 1, transmembrane domain"/>
    <property type="match status" value="1"/>
</dbReference>
<proteinExistence type="predicted"/>
<evidence type="ECO:0000256" key="6">
    <source>
        <dbReference type="ARBA" id="ARBA00023136"/>
    </source>
</evidence>
<evidence type="ECO:0000313" key="10">
    <source>
        <dbReference type="EMBL" id="MFA0812573.1"/>
    </source>
</evidence>
<feature type="transmembrane region" description="Helical" evidence="7">
    <location>
        <begin position="135"/>
        <end position="155"/>
    </location>
</feature>
<evidence type="ECO:0000256" key="4">
    <source>
        <dbReference type="ARBA" id="ARBA00022840"/>
    </source>
</evidence>
<sequence length="585" mass="64454">MRNKWIDLWSLIRAGRPSIVMLAVSIFSALISVAGTLWFPLQTQRIIDGLGLGNNISTEIILLIVTLVGASVFSAISAFFLAKVGHRIVAELRCVLTLKMLKLPIASFDKVGSGERISRVVRDCESISELTTNQAVNLVTGLLLLSGSIVVLVLLDVRLTITLLGSIIAAFTVMIPVSFLLDGLSRKVQDRAARLSDLLNHIFSEIRLVKAFTAETRESQRCQREIEDLRRLGMRVSTINVALEPIISLAMTVAIIVILISGASRVARGEITIGTLTAFILYIFNVATPLAQLTNFSAELQTAKGASSRIQEILAEVEEFTPVSSPVNLSGQILEFRNVAFSYVTDQRAVLVDINMCFKPGTTTALVGVSGSGKTTILSLIERFYLPTKGEILYGNISISEFPLQLWRGKIGYVAQNAPIMPGSVRDNITYGLDIEFTNQQVISAAERAGALDFIERMPHGFETLLIEQGNNLSGGQRQRIAIARMFLRDPDILILDEATSNLDSETEYQVKSALDALMRDRTNIIVAHRLSTIMDADQIYFLDSGRISGVGTHHELLTSHIYYARLVERQFQKRKEPAFTEPIS</sequence>
<evidence type="ECO:0000256" key="2">
    <source>
        <dbReference type="ARBA" id="ARBA00022692"/>
    </source>
</evidence>
<dbReference type="SMART" id="SM00382">
    <property type="entry name" value="AAA"/>
    <property type="match status" value="1"/>
</dbReference>
<dbReference type="PROSITE" id="PS00211">
    <property type="entry name" value="ABC_TRANSPORTER_1"/>
    <property type="match status" value="1"/>
</dbReference>
<evidence type="ECO:0000313" key="11">
    <source>
        <dbReference type="Proteomes" id="UP001569428"/>
    </source>
</evidence>
<dbReference type="SUPFAM" id="SSF90123">
    <property type="entry name" value="ABC transporter transmembrane region"/>
    <property type="match status" value="1"/>
</dbReference>
<dbReference type="EMBL" id="JBGMEK010000046">
    <property type="protein sequence ID" value="MFA0812573.1"/>
    <property type="molecule type" value="Genomic_DNA"/>
</dbReference>
<reference evidence="10 11" key="1">
    <citation type="submission" date="2024-08" db="EMBL/GenBank/DDBJ databases">
        <authorList>
            <person name="Ishaq N."/>
        </authorList>
    </citation>
    <scope>NUCLEOTIDE SEQUENCE [LARGE SCALE GENOMIC DNA]</scope>
    <source>
        <strain evidence="10 11">DSM 18651</strain>
    </source>
</reference>
<accession>A0ABV4P2J3</accession>
<feature type="transmembrane region" description="Helical" evidence="7">
    <location>
        <begin position="161"/>
        <end position="181"/>
    </location>
</feature>
<dbReference type="InterPro" id="IPR003593">
    <property type="entry name" value="AAA+_ATPase"/>
</dbReference>
<keyword evidence="11" id="KW-1185">Reference proteome</keyword>
<feature type="domain" description="ABC transmembrane type-1" evidence="9">
    <location>
        <begin position="23"/>
        <end position="302"/>
    </location>
</feature>
<dbReference type="InterPro" id="IPR039421">
    <property type="entry name" value="Type_1_exporter"/>
</dbReference>
<keyword evidence="2 7" id="KW-0812">Transmembrane</keyword>
<dbReference type="InterPro" id="IPR017871">
    <property type="entry name" value="ABC_transporter-like_CS"/>
</dbReference>
<feature type="domain" description="ABC transporter" evidence="8">
    <location>
        <begin position="334"/>
        <end position="570"/>
    </location>
</feature>
<feature type="transmembrane region" description="Helical" evidence="7">
    <location>
        <begin position="60"/>
        <end position="82"/>
    </location>
</feature>
<dbReference type="Proteomes" id="UP001569428">
    <property type="component" value="Unassembled WGS sequence"/>
</dbReference>
<dbReference type="Pfam" id="PF00005">
    <property type="entry name" value="ABC_tran"/>
    <property type="match status" value="1"/>
</dbReference>
<evidence type="ECO:0000256" key="7">
    <source>
        <dbReference type="SAM" id="Phobius"/>
    </source>
</evidence>
<organism evidence="10 11">
    <name type="scientific">Microbulbifer epialgicus</name>
    <dbReference type="NCBI Taxonomy" id="393907"/>
    <lineage>
        <taxon>Bacteria</taxon>
        <taxon>Pseudomonadati</taxon>
        <taxon>Pseudomonadota</taxon>
        <taxon>Gammaproteobacteria</taxon>
        <taxon>Cellvibrionales</taxon>
        <taxon>Microbulbiferaceae</taxon>
        <taxon>Microbulbifer</taxon>
    </lineage>
</organism>
<gene>
    <name evidence="10" type="ORF">ACCI49_16795</name>
</gene>
<evidence type="ECO:0000259" key="9">
    <source>
        <dbReference type="PROSITE" id="PS50929"/>
    </source>
</evidence>
<feature type="transmembrane region" description="Helical" evidence="7">
    <location>
        <begin position="266"/>
        <end position="284"/>
    </location>
</feature>
<dbReference type="Pfam" id="PF00664">
    <property type="entry name" value="ABC_membrane"/>
    <property type="match status" value="1"/>
</dbReference>
<dbReference type="InterPro" id="IPR011527">
    <property type="entry name" value="ABC1_TM_dom"/>
</dbReference>
<evidence type="ECO:0000256" key="5">
    <source>
        <dbReference type="ARBA" id="ARBA00022989"/>
    </source>
</evidence>
<dbReference type="PROSITE" id="PS50929">
    <property type="entry name" value="ABC_TM1F"/>
    <property type="match status" value="1"/>
</dbReference>
<dbReference type="RefSeq" id="WP_371840262.1">
    <property type="nucleotide sequence ID" value="NZ_JBGMEK010000046.1"/>
</dbReference>
<keyword evidence="3" id="KW-0547">Nucleotide-binding</keyword>
<keyword evidence="4 10" id="KW-0067">ATP-binding</keyword>
<keyword evidence="5 7" id="KW-1133">Transmembrane helix</keyword>
<comment type="caution">
    <text evidence="10">The sequence shown here is derived from an EMBL/GenBank/DDBJ whole genome shotgun (WGS) entry which is preliminary data.</text>
</comment>
<dbReference type="SUPFAM" id="SSF52540">
    <property type="entry name" value="P-loop containing nucleoside triphosphate hydrolases"/>
    <property type="match status" value="1"/>
</dbReference>
<dbReference type="PANTHER" id="PTHR43394">
    <property type="entry name" value="ATP-DEPENDENT PERMEASE MDL1, MITOCHONDRIAL"/>
    <property type="match status" value="1"/>
</dbReference>
<dbReference type="InterPro" id="IPR027417">
    <property type="entry name" value="P-loop_NTPase"/>
</dbReference>